<dbReference type="InterPro" id="IPR039568">
    <property type="entry name" value="Peptidase_MA-like_dom"/>
</dbReference>
<dbReference type="AlphaFoldDB" id="A0A4R2TFC5"/>
<sequence length="268" mass="31138">MPLQGRTKKNILIAIVLFILTLAIYVPLKYISEYGAVAAFRPSIRTVESGFVSYKTSNFSQVESNNFVVKYEDVDEEVMNLVVKTAEDKYSRLVDIFNYKFNDKIEIIVYNDVNKMMSTTMLRGNRAPMGVYFGNSIHIYNPIYWINEDEDMHKVFYYEGPVLHELAHKFTDHIGRGNFPTWFTEGVSLYLEYMVDGYEWGVGLEVDERVYSIENLTNNFYALDVHTAYTQSFRFVRGYVERNGIESLIELIDEIGKGNKVDLKNFKS</sequence>
<reference evidence="3 4" key="1">
    <citation type="submission" date="2019-03" db="EMBL/GenBank/DDBJ databases">
        <title>Genomic Encyclopedia of Type Strains, Phase IV (KMG-IV): sequencing the most valuable type-strain genomes for metagenomic binning, comparative biology and taxonomic classification.</title>
        <authorList>
            <person name="Goeker M."/>
        </authorList>
    </citation>
    <scope>NUCLEOTIDE SEQUENCE [LARGE SCALE GENOMIC DNA]</scope>
    <source>
        <strain evidence="3 4">DSM 100013</strain>
    </source>
</reference>
<comment type="caution">
    <text evidence="3">The sequence shown here is derived from an EMBL/GenBank/DDBJ whole genome shotgun (WGS) entry which is preliminary data.</text>
</comment>
<evidence type="ECO:0000256" key="1">
    <source>
        <dbReference type="SAM" id="Phobius"/>
    </source>
</evidence>
<keyword evidence="4" id="KW-1185">Reference proteome</keyword>
<dbReference type="RefSeq" id="WP_132848511.1">
    <property type="nucleotide sequence ID" value="NZ_CP058648.1"/>
</dbReference>
<keyword evidence="1" id="KW-0472">Membrane</keyword>
<accession>A0A4R2TFC5</accession>
<gene>
    <name evidence="3" type="ORF">EDD79_101745</name>
</gene>
<keyword evidence="1" id="KW-1133">Transmembrane helix</keyword>
<feature type="transmembrane region" description="Helical" evidence="1">
    <location>
        <begin position="12"/>
        <end position="31"/>
    </location>
</feature>
<feature type="domain" description="Peptidase MA-like" evidence="2">
    <location>
        <begin position="86"/>
        <end position="262"/>
    </location>
</feature>
<evidence type="ECO:0000313" key="4">
    <source>
        <dbReference type="Proteomes" id="UP000295504"/>
    </source>
</evidence>
<evidence type="ECO:0000313" key="3">
    <source>
        <dbReference type="EMBL" id="TCQ02270.1"/>
    </source>
</evidence>
<evidence type="ECO:0000259" key="2">
    <source>
        <dbReference type="Pfam" id="PF13485"/>
    </source>
</evidence>
<keyword evidence="1" id="KW-0812">Transmembrane</keyword>
<proteinExistence type="predicted"/>
<protein>
    <submittedName>
        <fullName evidence="3">Peptidase MA superfamily protein</fullName>
    </submittedName>
</protein>
<organism evidence="3 4">
    <name type="scientific">Serpentinicella alkaliphila</name>
    <dbReference type="NCBI Taxonomy" id="1734049"/>
    <lineage>
        <taxon>Bacteria</taxon>
        <taxon>Bacillati</taxon>
        <taxon>Bacillota</taxon>
        <taxon>Clostridia</taxon>
        <taxon>Peptostreptococcales</taxon>
        <taxon>Natronincolaceae</taxon>
        <taxon>Serpentinicella</taxon>
    </lineage>
</organism>
<dbReference type="Proteomes" id="UP000295504">
    <property type="component" value="Unassembled WGS sequence"/>
</dbReference>
<name>A0A4R2TFC5_9FIRM</name>
<dbReference type="EMBL" id="SLYC01000017">
    <property type="protein sequence ID" value="TCQ02270.1"/>
    <property type="molecule type" value="Genomic_DNA"/>
</dbReference>
<dbReference type="OrthoDB" id="9787613at2"/>
<dbReference type="Pfam" id="PF13485">
    <property type="entry name" value="Peptidase_MA_2"/>
    <property type="match status" value="1"/>
</dbReference>